<reference evidence="11 12" key="1">
    <citation type="submission" date="2013-07" db="EMBL/GenBank/DDBJ databases">
        <authorList>
            <person name="Stoco P.H."/>
            <person name="Wagner G."/>
            <person name="Gerber A."/>
            <person name="Zaha A."/>
            <person name="Thompson C."/>
            <person name="Bartholomeu D.C."/>
            <person name="Luckemeyer D.D."/>
            <person name="Bahia D."/>
            <person name="Loreto E."/>
            <person name="Prestes E.B."/>
            <person name="Lima F.M."/>
            <person name="Rodrigues-Luiz G."/>
            <person name="Vallejo G.A."/>
            <person name="Filho J.F."/>
            <person name="Monteiro K.M."/>
            <person name="Tyler K.M."/>
            <person name="de Almeida L.G."/>
            <person name="Ortiz M.F."/>
            <person name="Siervo M.A."/>
            <person name="de Moraes M.H."/>
            <person name="Cunha O.L."/>
            <person name="Mendonca-Neto R."/>
            <person name="Silva R."/>
            <person name="Teixeira S.M."/>
            <person name="Murta S.M."/>
            <person name="Sincero T.C."/>
            <person name="Mendes T.A."/>
            <person name="Urmenyi T.P."/>
            <person name="Silva V.G."/>
            <person name="da Rocha W.D."/>
            <person name="Andersson B."/>
            <person name="Romanha A.J."/>
            <person name="Steindel M."/>
            <person name="de Vasconcelos A.T."/>
            <person name="Grisard E.C."/>
        </authorList>
    </citation>
    <scope>NUCLEOTIDE SEQUENCE [LARGE SCALE GENOMIC DNA]</scope>
    <source>
        <strain evidence="11 12">SC58</strain>
    </source>
</reference>
<evidence type="ECO:0000259" key="10">
    <source>
        <dbReference type="PROSITE" id="PS51819"/>
    </source>
</evidence>
<feature type="binding site" evidence="9">
    <location>
        <position position="59"/>
    </location>
    <ligand>
        <name>Zn(2+)</name>
        <dbReference type="ChEBI" id="CHEBI:29105"/>
        <note>ligand shared between dimeric partners</note>
    </ligand>
</feature>
<evidence type="ECO:0000256" key="2">
    <source>
        <dbReference type="ARBA" id="ARBA00010363"/>
    </source>
</evidence>
<dbReference type="GO" id="GO:0046872">
    <property type="term" value="F:metal ion binding"/>
    <property type="evidence" value="ECO:0007669"/>
    <property type="project" value="UniProtKB-KW"/>
</dbReference>
<dbReference type="GO" id="GO:0019243">
    <property type="term" value="P:methylglyoxal catabolic process to D-lactate via S-lactoyl-glutathione"/>
    <property type="evidence" value="ECO:0007669"/>
    <property type="project" value="TreeGrafter"/>
</dbReference>
<dbReference type="Gene3D" id="3.10.180.10">
    <property type="entry name" value="2,3-Dihydroxybiphenyl 1,2-Dioxygenase, domain 1"/>
    <property type="match status" value="1"/>
</dbReference>
<evidence type="ECO:0000256" key="9">
    <source>
        <dbReference type="PIRSR" id="PIRSR604361-3"/>
    </source>
</evidence>
<evidence type="ECO:0000313" key="11">
    <source>
        <dbReference type="EMBL" id="ESL11288.1"/>
    </source>
</evidence>
<evidence type="ECO:0000256" key="8">
    <source>
        <dbReference type="PIRSR" id="PIRSR604361-1"/>
    </source>
</evidence>
<sequence length="141" mass="16148">MSARRLLHTMIRVGDLDRSIKFYTEALGMRLLRKWDYPEEKFTLAFLGYGTESETAVLELTYNYGQREYKHGDAYGHIAIGVEDVNGEVARLRAMNVPIDYESGDGFMAFIVDPDGYSIELLNTEQMIQKAREHMKEQGTA</sequence>
<feature type="active site" description="Proton donor/acceptor" evidence="8">
    <location>
        <position position="120"/>
    </location>
</feature>
<dbReference type="EC" id="4.4.1.5" evidence="3"/>
<comment type="caution">
    <text evidence="11">The sequence shown here is derived from an EMBL/GenBank/DDBJ whole genome shotgun (WGS) entry which is preliminary data.</text>
</comment>
<dbReference type="Proteomes" id="UP000031737">
    <property type="component" value="Unassembled WGS sequence"/>
</dbReference>
<evidence type="ECO:0000256" key="6">
    <source>
        <dbReference type="ARBA" id="ARBA00030537"/>
    </source>
</evidence>
<evidence type="ECO:0000313" key="12">
    <source>
        <dbReference type="Proteomes" id="UP000031737"/>
    </source>
</evidence>
<dbReference type="NCBIfam" id="TIGR00068">
    <property type="entry name" value="glyox_I"/>
    <property type="match status" value="1"/>
</dbReference>
<feature type="domain" description="VOC" evidence="10">
    <location>
        <begin position="5"/>
        <end position="124"/>
    </location>
</feature>
<dbReference type="AlphaFoldDB" id="A0A061J769"/>
<feature type="binding site" evidence="9">
    <location>
        <position position="120"/>
    </location>
    <ligand>
        <name>Zn(2+)</name>
        <dbReference type="ChEBI" id="CHEBI:29105"/>
        <note>ligand shared between dimeric partners</note>
    </ligand>
</feature>
<evidence type="ECO:0000256" key="7">
    <source>
        <dbReference type="ARBA" id="ARBA00048273"/>
    </source>
</evidence>
<dbReference type="PROSITE" id="PS51819">
    <property type="entry name" value="VOC"/>
    <property type="match status" value="1"/>
</dbReference>
<dbReference type="VEuPathDB" id="TriTrypDB:TRSC58_00965"/>
<dbReference type="GO" id="GO:0004462">
    <property type="term" value="F:lactoylglutathione lyase activity"/>
    <property type="evidence" value="ECO:0007669"/>
    <property type="project" value="UniProtKB-EC"/>
</dbReference>
<keyword evidence="5 11" id="KW-0456">Lyase</keyword>
<dbReference type="PANTHER" id="PTHR46036">
    <property type="entry name" value="LACTOYLGLUTATHIONE LYASE"/>
    <property type="match status" value="1"/>
</dbReference>
<organism evidence="11 12">
    <name type="scientific">Trypanosoma rangeli SC58</name>
    <dbReference type="NCBI Taxonomy" id="429131"/>
    <lineage>
        <taxon>Eukaryota</taxon>
        <taxon>Discoba</taxon>
        <taxon>Euglenozoa</taxon>
        <taxon>Kinetoplastea</taxon>
        <taxon>Metakinetoplastina</taxon>
        <taxon>Trypanosomatida</taxon>
        <taxon>Trypanosomatidae</taxon>
        <taxon>Trypanosoma</taxon>
        <taxon>Herpetosoma</taxon>
    </lineage>
</organism>
<dbReference type="GO" id="GO:0005737">
    <property type="term" value="C:cytoplasm"/>
    <property type="evidence" value="ECO:0007669"/>
    <property type="project" value="TreeGrafter"/>
</dbReference>
<comment type="cofactor">
    <cofactor evidence="9">
        <name>Zn(2+)</name>
        <dbReference type="ChEBI" id="CHEBI:29105"/>
    </cofactor>
    <text evidence="9">Binds 1 zinc ion per subunit. In the homodimer, two zinc ions are bound between subunits.</text>
</comment>
<evidence type="ECO:0000256" key="5">
    <source>
        <dbReference type="ARBA" id="ARBA00023239"/>
    </source>
</evidence>
<dbReference type="SUPFAM" id="SSF54593">
    <property type="entry name" value="Glyoxalase/Bleomycin resistance protein/Dihydroxybiphenyl dioxygenase"/>
    <property type="match status" value="1"/>
</dbReference>
<protein>
    <recommendedName>
        <fullName evidence="3">lactoylglutathione lyase</fullName>
        <ecNumber evidence="3">4.4.1.5</ecNumber>
    </recommendedName>
    <alternativeName>
        <fullName evidence="6">Glyoxalase I</fullName>
    </alternativeName>
</protein>
<comment type="catalytic activity">
    <reaction evidence="7">
        <text>(R)-S-lactoylglutathione = methylglyoxal + glutathione</text>
        <dbReference type="Rhea" id="RHEA:19069"/>
        <dbReference type="ChEBI" id="CHEBI:17158"/>
        <dbReference type="ChEBI" id="CHEBI:57474"/>
        <dbReference type="ChEBI" id="CHEBI:57925"/>
        <dbReference type="EC" id="4.4.1.5"/>
    </reaction>
</comment>
<dbReference type="Pfam" id="PF00903">
    <property type="entry name" value="Glyoxalase"/>
    <property type="match status" value="1"/>
</dbReference>
<comment type="pathway">
    <text evidence="1">Secondary metabolite metabolism; methylglyoxal degradation; (R)-lactate from methylglyoxal: step 1/2.</text>
</comment>
<evidence type="ECO:0000256" key="3">
    <source>
        <dbReference type="ARBA" id="ARBA00012081"/>
    </source>
</evidence>
<dbReference type="InterPro" id="IPR018146">
    <property type="entry name" value="Glyoxalase_1_CS"/>
</dbReference>
<dbReference type="InterPro" id="IPR004360">
    <property type="entry name" value="Glyas_Fos-R_dOase_dom"/>
</dbReference>
<keyword evidence="9" id="KW-0862">Zinc</keyword>
<evidence type="ECO:0000256" key="4">
    <source>
        <dbReference type="ARBA" id="ARBA00022723"/>
    </source>
</evidence>
<comment type="similarity">
    <text evidence="2">Belongs to the glyoxalase I family.</text>
</comment>
<name>A0A061J769_TRYRA</name>
<dbReference type="InterPro" id="IPR037523">
    <property type="entry name" value="VOC_core"/>
</dbReference>
<dbReference type="InterPro" id="IPR004361">
    <property type="entry name" value="Glyoxalase_1"/>
</dbReference>
<dbReference type="InterPro" id="IPR029068">
    <property type="entry name" value="Glyas_Bleomycin-R_OHBP_Dase"/>
</dbReference>
<dbReference type="PANTHER" id="PTHR46036:SF5">
    <property type="entry name" value="LACTOYLGLUTATHIONE LYASE"/>
    <property type="match status" value="1"/>
</dbReference>
<gene>
    <name evidence="11" type="ORF">TRSC58_00965</name>
</gene>
<accession>A0A061J769</accession>
<keyword evidence="12" id="KW-1185">Reference proteome</keyword>
<keyword evidence="4 9" id="KW-0479">Metal-binding</keyword>
<feature type="binding site" evidence="9">
    <location>
        <position position="77"/>
    </location>
    <ligand>
        <name>Zn(2+)</name>
        <dbReference type="ChEBI" id="CHEBI:29105"/>
        <note>ligand shared between dimeric partners</note>
    </ligand>
</feature>
<dbReference type="PROSITE" id="PS00934">
    <property type="entry name" value="GLYOXALASE_I_1"/>
    <property type="match status" value="1"/>
</dbReference>
<dbReference type="EMBL" id="AUPL01000965">
    <property type="protein sequence ID" value="ESL11288.1"/>
    <property type="molecule type" value="Genomic_DNA"/>
</dbReference>
<dbReference type="OrthoDB" id="16820at2759"/>
<evidence type="ECO:0000256" key="1">
    <source>
        <dbReference type="ARBA" id="ARBA00005008"/>
    </source>
</evidence>
<dbReference type="UniPathway" id="UPA00619">
    <property type="reaction ID" value="UER00675"/>
</dbReference>
<proteinExistence type="inferred from homology"/>